<dbReference type="STRING" id="77586.A0A0D9XYZ8"/>
<dbReference type="AlphaFoldDB" id="A0A0D9XYZ8"/>
<reference evidence="3 4" key="1">
    <citation type="submission" date="2012-08" db="EMBL/GenBank/DDBJ databases">
        <title>Oryza genome evolution.</title>
        <authorList>
            <person name="Wing R.A."/>
        </authorList>
    </citation>
    <scope>NUCLEOTIDE SEQUENCE</scope>
</reference>
<feature type="domain" description="KIB1-4 beta-propeller" evidence="2">
    <location>
        <begin position="28"/>
        <end position="210"/>
    </location>
</feature>
<dbReference type="HOGENOM" id="CLU_019286_0_0_1"/>
<sequence length="366" mass="41355">MSNLHNRQRPPHRHHLPPRRLHRRQYSTTTYEVSLPVDPPIRNRAWLGSNHDWIVTADADSTTIRLVNPGTGQQIDSLPPVGTIEHVRRHVSDDDDYDYDYEIFQYNWTMEQRHDRPPIELKAGDLVAYLLMRAYMSSDPSLDGGRDCVVVVLHQPRYQLSWGWVNLPDSDYYTDVVYNDGDGMFYAVTHQAAIHAYDFSGGTSVVLGIKDFLPVALGSRLWADTSFAAKSSCPARSTASSTPKPNYHVPASPNGGGSGSGWIQVWRMLEPVHDTAANSVYRKKTICNQPFWLPATGGSCLVLPIHIYCTDNEEDYALLYPEAPRDIGVYSIADGSFSPFRPTQPWQTWPLPTWIVPSFGYYRQAS</sequence>
<dbReference type="Pfam" id="PF03478">
    <property type="entry name" value="Beta-prop_KIB1-4"/>
    <property type="match status" value="1"/>
</dbReference>
<evidence type="ECO:0000259" key="2">
    <source>
        <dbReference type="Pfam" id="PF03478"/>
    </source>
</evidence>
<dbReference type="PANTHER" id="PTHR44586">
    <property type="entry name" value="F-BOX DOMAIN CONTAINING PROTEIN, EXPRESSED"/>
    <property type="match status" value="1"/>
</dbReference>
<evidence type="ECO:0000313" key="4">
    <source>
        <dbReference type="Proteomes" id="UP000032180"/>
    </source>
</evidence>
<keyword evidence="4" id="KW-1185">Reference proteome</keyword>
<protein>
    <recommendedName>
        <fullName evidence="2">KIB1-4 beta-propeller domain-containing protein</fullName>
    </recommendedName>
</protein>
<dbReference type="InterPro" id="IPR005174">
    <property type="entry name" value="KIB1-4_b-propeller"/>
</dbReference>
<organism evidence="3 4">
    <name type="scientific">Leersia perrieri</name>
    <dbReference type="NCBI Taxonomy" id="77586"/>
    <lineage>
        <taxon>Eukaryota</taxon>
        <taxon>Viridiplantae</taxon>
        <taxon>Streptophyta</taxon>
        <taxon>Embryophyta</taxon>
        <taxon>Tracheophyta</taxon>
        <taxon>Spermatophyta</taxon>
        <taxon>Magnoliopsida</taxon>
        <taxon>Liliopsida</taxon>
        <taxon>Poales</taxon>
        <taxon>Poaceae</taxon>
        <taxon>BOP clade</taxon>
        <taxon>Oryzoideae</taxon>
        <taxon>Oryzeae</taxon>
        <taxon>Oryzinae</taxon>
        <taxon>Leersia</taxon>
    </lineage>
</organism>
<dbReference type="Gramene" id="LPERR12G08940.1">
    <property type="protein sequence ID" value="LPERR12G08940.1"/>
    <property type="gene ID" value="LPERR12G08940"/>
</dbReference>
<proteinExistence type="predicted"/>
<dbReference type="EnsemblPlants" id="LPERR12G08940.1">
    <property type="protein sequence ID" value="LPERR12G08940.1"/>
    <property type="gene ID" value="LPERR12G08940"/>
</dbReference>
<feature type="region of interest" description="Disordered" evidence="1">
    <location>
        <begin position="1"/>
        <end position="25"/>
    </location>
</feature>
<dbReference type="PANTHER" id="PTHR44586:SF6">
    <property type="entry name" value="OS11G0579600 PROTEIN"/>
    <property type="match status" value="1"/>
</dbReference>
<evidence type="ECO:0000256" key="1">
    <source>
        <dbReference type="SAM" id="MobiDB-lite"/>
    </source>
</evidence>
<name>A0A0D9XYZ8_9ORYZ</name>
<dbReference type="Proteomes" id="UP000032180">
    <property type="component" value="Chromosome 12"/>
</dbReference>
<accession>A0A0D9XYZ8</accession>
<reference evidence="4" key="2">
    <citation type="submission" date="2013-12" db="EMBL/GenBank/DDBJ databases">
        <authorList>
            <person name="Yu Y."/>
            <person name="Lee S."/>
            <person name="de Baynast K."/>
            <person name="Wissotski M."/>
            <person name="Liu L."/>
            <person name="Talag J."/>
            <person name="Goicoechea J."/>
            <person name="Angelova A."/>
            <person name="Jetty R."/>
            <person name="Kudrna D."/>
            <person name="Golser W."/>
            <person name="Rivera L."/>
            <person name="Zhang J."/>
            <person name="Wing R."/>
        </authorList>
    </citation>
    <scope>NUCLEOTIDE SEQUENCE</scope>
</reference>
<evidence type="ECO:0000313" key="3">
    <source>
        <dbReference type="EnsemblPlants" id="LPERR12G08940.1"/>
    </source>
</evidence>
<reference evidence="3" key="3">
    <citation type="submission" date="2015-04" db="UniProtKB">
        <authorList>
            <consortium name="EnsemblPlants"/>
        </authorList>
    </citation>
    <scope>IDENTIFICATION</scope>
</reference>